<sequence length="145" mass="16779">MKGVVCLVFHDNTRNMGEVRAYLHFLVICLYIAEHAVTPFVSVPWCDGSFPGYGYYDYGYFGDQPYATIEYDTPRPPLDVTSTTKPRVILLEIWSWCQYRQRLLHLLPLLQLQFQNNARIINGTISRITSHITNRMITSTSLTRS</sequence>
<protein>
    <submittedName>
        <fullName evidence="1">Uncharacterized protein</fullName>
    </submittedName>
</protein>
<dbReference type="EMBL" id="LR824542">
    <property type="protein sequence ID" value="CAH1635777.1"/>
    <property type="molecule type" value="Genomic_DNA"/>
</dbReference>
<evidence type="ECO:0000313" key="2">
    <source>
        <dbReference type="Proteomes" id="UP001153321"/>
    </source>
</evidence>
<dbReference type="Proteomes" id="UP001153321">
    <property type="component" value="Chromosome 11"/>
</dbReference>
<gene>
    <name evidence="1" type="ORF">SPLIT_LOCUS1139</name>
</gene>
<proteinExistence type="predicted"/>
<accession>A0A9P0MYC5</accession>
<dbReference type="AlphaFoldDB" id="A0A9P0MYC5"/>
<name>A0A9P0MYC5_SPOLI</name>
<organism evidence="1 2">
    <name type="scientific">Spodoptera littoralis</name>
    <name type="common">Egyptian cotton leafworm</name>
    <dbReference type="NCBI Taxonomy" id="7109"/>
    <lineage>
        <taxon>Eukaryota</taxon>
        <taxon>Metazoa</taxon>
        <taxon>Ecdysozoa</taxon>
        <taxon>Arthropoda</taxon>
        <taxon>Hexapoda</taxon>
        <taxon>Insecta</taxon>
        <taxon>Pterygota</taxon>
        <taxon>Neoptera</taxon>
        <taxon>Endopterygota</taxon>
        <taxon>Lepidoptera</taxon>
        <taxon>Glossata</taxon>
        <taxon>Ditrysia</taxon>
        <taxon>Noctuoidea</taxon>
        <taxon>Noctuidae</taxon>
        <taxon>Amphipyrinae</taxon>
        <taxon>Spodoptera</taxon>
    </lineage>
</organism>
<evidence type="ECO:0000313" key="1">
    <source>
        <dbReference type="EMBL" id="CAH1635777.1"/>
    </source>
</evidence>
<reference evidence="1" key="1">
    <citation type="submission" date="2022-02" db="EMBL/GenBank/DDBJ databases">
        <authorList>
            <person name="King R."/>
        </authorList>
    </citation>
    <scope>NUCLEOTIDE SEQUENCE</scope>
</reference>
<keyword evidence="2" id="KW-1185">Reference proteome</keyword>